<evidence type="ECO:0000313" key="2">
    <source>
        <dbReference type="Proteomes" id="UP000318138"/>
    </source>
</evidence>
<dbReference type="InterPro" id="IPR025466">
    <property type="entry name" value="DUF4317"/>
</dbReference>
<name>A0A859FCH3_9BACI</name>
<dbReference type="AlphaFoldDB" id="A0A859FCH3"/>
<dbReference type="EMBL" id="CP041372">
    <property type="protein sequence ID" value="QKS69916.1"/>
    <property type="molecule type" value="Genomic_DNA"/>
</dbReference>
<dbReference type="Proteomes" id="UP000318138">
    <property type="component" value="Chromosome"/>
</dbReference>
<proteinExistence type="predicted"/>
<keyword evidence="2" id="KW-1185">Reference proteome</keyword>
<reference evidence="2" key="1">
    <citation type="submission" date="2019-07" db="EMBL/GenBank/DDBJ databases">
        <title>Bacillus alkalisoli sp. nov. isolated from saline soil.</title>
        <authorList>
            <person name="Sun J.-Q."/>
            <person name="Xu L."/>
        </authorList>
    </citation>
    <scope>NUCLEOTIDE SEQUENCE [LARGE SCALE GENOMIC DNA]</scope>
    <source>
        <strain evidence="2">M4U3P1</strain>
    </source>
</reference>
<protein>
    <submittedName>
        <fullName evidence="1">DUF4317 family protein</fullName>
    </submittedName>
</protein>
<gene>
    <name evidence="1" type="ORF">FLK61_24350</name>
</gene>
<dbReference type="Pfam" id="PF14199">
    <property type="entry name" value="DUF4317"/>
    <property type="match status" value="1"/>
</dbReference>
<dbReference type="KEGG" id="psua:FLK61_24350"/>
<accession>A0A859FCH3</accession>
<organism evidence="1 2">
    <name type="scientific">Paenalkalicoccus suaedae</name>
    <dbReference type="NCBI Taxonomy" id="2592382"/>
    <lineage>
        <taxon>Bacteria</taxon>
        <taxon>Bacillati</taxon>
        <taxon>Bacillota</taxon>
        <taxon>Bacilli</taxon>
        <taxon>Bacillales</taxon>
        <taxon>Bacillaceae</taxon>
        <taxon>Paenalkalicoccus</taxon>
    </lineage>
</organism>
<evidence type="ECO:0000313" key="1">
    <source>
        <dbReference type="EMBL" id="QKS69916.1"/>
    </source>
</evidence>
<dbReference type="RefSeq" id="WP_176007960.1">
    <property type="nucleotide sequence ID" value="NZ_CP041372.2"/>
</dbReference>
<sequence>MDKKDIAAIRRQFKSDNQRLRLHDIFTLYVMKDSTDIYHAQNTQFEMLEREQQELYLQNFKKVLGGRLDEKLFELKFKQDTTSQLVLHKGLLSKDAHEWQSQMVAMTERMLKDRTYDTDIVITFVRGDYYISAGQRGPDSGQDAMYTNAFLLSTINKTEEPDREMQFDYVKKEFTYTINVDPVIDLKHPLGGFLFPAITDGSSDVNRVLYAAGKNNEPDYAFIEEVLEGEDITTAIEDKTIFEEVVKEIVGPQVSPTTLATVYGEINRLVEENETESTPILDYKDVDRVLRSSGQEVSEEQVKAAFQNVTTEETYELKAANIVPRYTSKSIKIKTKVADISISPQDLQYVRQVNYDGKRCLMIDIDEDAELDGFRMLPEAFGQKVETE</sequence>